<protein>
    <recommendedName>
        <fullName evidence="5">Heat shock factor-binding protein 1</fullName>
    </recommendedName>
</protein>
<dbReference type="FunFam" id="1.20.5.430:FF:000003">
    <property type="entry name" value="Heat shock factor binding protein"/>
    <property type="match status" value="1"/>
</dbReference>
<gene>
    <name evidence="3" type="primary">LOC101765266</name>
</gene>
<feature type="region of interest" description="Disordered" evidence="2">
    <location>
        <begin position="122"/>
        <end position="149"/>
    </location>
</feature>
<organism evidence="3 4">
    <name type="scientific">Setaria italica</name>
    <name type="common">Foxtail millet</name>
    <name type="synonym">Panicum italicum</name>
    <dbReference type="NCBI Taxonomy" id="4555"/>
    <lineage>
        <taxon>Eukaryota</taxon>
        <taxon>Viridiplantae</taxon>
        <taxon>Streptophyta</taxon>
        <taxon>Embryophyta</taxon>
        <taxon>Tracheophyta</taxon>
        <taxon>Spermatophyta</taxon>
        <taxon>Magnoliopsida</taxon>
        <taxon>Liliopsida</taxon>
        <taxon>Poales</taxon>
        <taxon>Poaceae</taxon>
        <taxon>PACMAD clade</taxon>
        <taxon>Panicoideae</taxon>
        <taxon>Panicodae</taxon>
        <taxon>Paniceae</taxon>
        <taxon>Cenchrinae</taxon>
        <taxon>Setaria</taxon>
    </lineage>
</organism>
<dbReference type="OMA" id="NLLMQMC"/>
<dbReference type="Gramene" id="KQL10285">
    <property type="protein sequence ID" value="KQL10285"/>
    <property type="gene ID" value="SETIT_007435mg"/>
</dbReference>
<evidence type="ECO:0000256" key="1">
    <source>
        <dbReference type="ARBA" id="ARBA00006349"/>
    </source>
</evidence>
<comment type="similarity">
    <text evidence="1">Belongs to the HSBP1 family.</text>
</comment>
<dbReference type="InterPro" id="IPR009643">
    <property type="entry name" value="HS1-bd"/>
</dbReference>
<evidence type="ECO:0008006" key="5">
    <source>
        <dbReference type="Google" id="ProtNLM"/>
    </source>
</evidence>
<proteinExistence type="inferred from homology"/>
<evidence type="ECO:0000256" key="2">
    <source>
        <dbReference type="SAM" id="MobiDB-lite"/>
    </source>
</evidence>
<dbReference type="Gene3D" id="1.20.5.430">
    <property type="match status" value="1"/>
</dbReference>
<dbReference type="EMBL" id="AGNK02002357">
    <property type="status" value="NOT_ANNOTATED_CDS"/>
    <property type="molecule type" value="Genomic_DNA"/>
</dbReference>
<dbReference type="PANTHER" id="PTHR19424">
    <property type="entry name" value="HEAT SHOCK FACTOR BINDING PROTEIN 1"/>
    <property type="match status" value="1"/>
</dbReference>
<feature type="region of interest" description="Disordered" evidence="2">
    <location>
        <begin position="47"/>
        <end position="75"/>
    </location>
</feature>
<dbReference type="InParanoid" id="K3XZS4"/>
<reference evidence="3" key="2">
    <citation type="submission" date="2018-08" db="UniProtKB">
        <authorList>
            <consortium name="EnsemblPlants"/>
        </authorList>
    </citation>
    <scope>IDENTIFICATION</scope>
    <source>
        <strain evidence="3">Yugu1</strain>
    </source>
</reference>
<reference evidence="4" key="1">
    <citation type="journal article" date="2012" name="Nat. Biotechnol.">
        <title>Reference genome sequence of the model plant Setaria.</title>
        <authorList>
            <person name="Bennetzen J.L."/>
            <person name="Schmutz J."/>
            <person name="Wang H."/>
            <person name="Percifield R."/>
            <person name="Hawkins J."/>
            <person name="Pontaroli A.C."/>
            <person name="Estep M."/>
            <person name="Feng L."/>
            <person name="Vaughn J.N."/>
            <person name="Grimwood J."/>
            <person name="Jenkins J."/>
            <person name="Barry K."/>
            <person name="Lindquist E."/>
            <person name="Hellsten U."/>
            <person name="Deshpande S."/>
            <person name="Wang X."/>
            <person name="Wu X."/>
            <person name="Mitros T."/>
            <person name="Triplett J."/>
            <person name="Yang X."/>
            <person name="Ye C.Y."/>
            <person name="Mauro-Herrera M."/>
            <person name="Wang L."/>
            <person name="Li P."/>
            <person name="Sharma M."/>
            <person name="Sharma R."/>
            <person name="Ronald P.C."/>
            <person name="Panaud O."/>
            <person name="Kellogg E.A."/>
            <person name="Brutnell T.P."/>
            <person name="Doust A.N."/>
            <person name="Tuskan G.A."/>
            <person name="Rokhsar D."/>
            <person name="Devos K.M."/>
        </authorList>
    </citation>
    <scope>NUCLEOTIDE SEQUENCE [LARGE SCALE GENOMIC DNA]</scope>
    <source>
        <strain evidence="4">cv. Yugu1</strain>
    </source>
</reference>
<dbReference type="PANTHER" id="PTHR19424:SF0">
    <property type="entry name" value="HEAT SHOCK FACTOR BINDING PROTEIN 1"/>
    <property type="match status" value="1"/>
</dbReference>
<dbReference type="eggNOG" id="KOG4117">
    <property type="taxonomic scope" value="Eukaryota"/>
</dbReference>
<keyword evidence="4" id="KW-1185">Reference proteome</keyword>
<accession>K3XZS4</accession>
<dbReference type="Pfam" id="PF06825">
    <property type="entry name" value="HSBP1"/>
    <property type="match status" value="1"/>
</dbReference>
<dbReference type="GO" id="GO:0005634">
    <property type="term" value="C:nucleus"/>
    <property type="evidence" value="ECO:0000318"/>
    <property type="project" value="GO_Central"/>
</dbReference>
<evidence type="ECO:0000313" key="3">
    <source>
        <dbReference type="EnsemblPlants" id="KQL10285"/>
    </source>
</evidence>
<dbReference type="AlphaFoldDB" id="K3XZS4"/>
<sequence>MARPNGNCGPWPDPTPQKCVTFSNTRMPQICFREESSADRICSRSRCSPSPAVMASPNSGIPIKAEQDSDGSAQSTADMTAFVQNLLMQMQTRFQAMSENIISKIDEMGMRIDELEQSINDLKAEMGSDSMTTPSKTKDEGSKPAGSSA</sequence>
<dbReference type="GO" id="GO:0003714">
    <property type="term" value="F:transcription corepressor activity"/>
    <property type="evidence" value="ECO:0007669"/>
    <property type="project" value="InterPro"/>
</dbReference>
<dbReference type="Proteomes" id="UP000004995">
    <property type="component" value="Unassembled WGS sequence"/>
</dbReference>
<dbReference type="GO" id="GO:0070370">
    <property type="term" value="P:cellular heat acclimation"/>
    <property type="evidence" value="ECO:0000318"/>
    <property type="project" value="GO_Central"/>
</dbReference>
<dbReference type="FunCoup" id="K3XZS4">
    <property type="interactions" value="715"/>
</dbReference>
<name>K3XZS4_SETIT</name>
<evidence type="ECO:0000313" key="4">
    <source>
        <dbReference type="Proteomes" id="UP000004995"/>
    </source>
</evidence>
<dbReference type="HOGENOM" id="CLU_149552_0_0_1"/>
<dbReference type="STRING" id="4555.K3XZS4"/>
<dbReference type="GO" id="GO:0005829">
    <property type="term" value="C:cytosol"/>
    <property type="evidence" value="ECO:0000318"/>
    <property type="project" value="GO_Central"/>
</dbReference>
<dbReference type="EnsemblPlants" id="KQL10285">
    <property type="protein sequence ID" value="KQL10285"/>
    <property type="gene ID" value="SETIT_007435mg"/>
</dbReference>